<evidence type="ECO:0000313" key="3">
    <source>
        <dbReference type="Proteomes" id="UP000000496"/>
    </source>
</evidence>
<protein>
    <submittedName>
        <fullName evidence="2">Uncharacterized protein</fullName>
    </submittedName>
</protein>
<dbReference type="STRING" id="331113.SNE_A00150"/>
<evidence type="ECO:0000313" key="2">
    <source>
        <dbReference type="EMBL" id="CCB87893.1"/>
    </source>
</evidence>
<keyword evidence="1" id="KW-1133">Transmembrane helix</keyword>
<gene>
    <name evidence="2" type="ordered locus">SNE_A00150</name>
</gene>
<evidence type="ECO:0000256" key="1">
    <source>
        <dbReference type="SAM" id="Phobius"/>
    </source>
</evidence>
<reference evidence="2 3" key="2">
    <citation type="journal article" date="2011" name="Mol. Biol. Evol.">
        <title>Unity in variety--the pan-genome of the Chlamydiae.</title>
        <authorList>
            <person name="Collingro A."/>
            <person name="Tischler P."/>
            <person name="Weinmaier T."/>
            <person name="Penz T."/>
            <person name="Heinz E."/>
            <person name="Brunham R.C."/>
            <person name="Read T.D."/>
            <person name="Bavoil P.M."/>
            <person name="Sachse K."/>
            <person name="Kahane S."/>
            <person name="Friedman M.G."/>
            <person name="Rattei T."/>
            <person name="Myers G.S."/>
            <person name="Horn M."/>
        </authorList>
    </citation>
    <scope>NUCLEOTIDE SEQUENCE [LARGE SCALE GENOMIC DNA]</scope>
    <source>
        <strain evidence="3">ATCC VR-1471 / Z</strain>
    </source>
</reference>
<dbReference type="KEGG" id="sng:SNE_A00150"/>
<keyword evidence="1" id="KW-0812">Transmembrane</keyword>
<keyword evidence="3" id="KW-1185">Reference proteome</keyword>
<proteinExistence type="predicted"/>
<name>F8L512_SIMNZ</name>
<dbReference type="HOGENOM" id="CLU_1991184_0_0_0"/>
<sequence>MRHNLQASYENLMQNHLGGSDNFYYQESRLGTYKGIEMRMLATGVYALGKHVAKRGAQFAMKQFSKGLKFETYSSTEFAIKNSTRLNKLASYPEALDQARSKRVYLMVLFGFAIVGILGDLGVVE</sequence>
<reference key="1">
    <citation type="journal article" date="2011" name="Mol. Biol. Evol.">
        <title>Unity in variety -- the pan-genome of the Chlamydiae.</title>
        <authorList>
            <person name="Collingro A."/>
            <person name="Tischler P."/>
            <person name="Weinmaier T."/>
            <person name="Penz T."/>
            <person name="Heinz E."/>
            <person name="Brunham R.C."/>
            <person name="Read T.D."/>
            <person name="Bavoil P.M."/>
            <person name="Sachse K."/>
            <person name="Kahane S."/>
            <person name="Friedman M.G."/>
            <person name="Rattei T."/>
            <person name="Myers G.S.A."/>
            <person name="Horn M."/>
        </authorList>
    </citation>
    <scope>NUCLEOTIDE SEQUENCE</scope>
    <source>
        <strain>Z</strain>
    </source>
</reference>
<keyword evidence="1" id="KW-0472">Membrane</keyword>
<dbReference type="EMBL" id="FR872582">
    <property type="protein sequence ID" value="CCB87893.1"/>
    <property type="molecule type" value="Genomic_DNA"/>
</dbReference>
<accession>F8L512</accession>
<organism evidence="2 3">
    <name type="scientific">Simkania negevensis (strain ATCC VR-1471 / DSM 27360 / Z)</name>
    <dbReference type="NCBI Taxonomy" id="331113"/>
    <lineage>
        <taxon>Bacteria</taxon>
        <taxon>Pseudomonadati</taxon>
        <taxon>Chlamydiota</taxon>
        <taxon>Chlamydiia</taxon>
        <taxon>Parachlamydiales</taxon>
        <taxon>Simkaniaceae</taxon>
        <taxon>Simkania</taxon>
    </lineage>
</organism>
<dbReference type="AlphaFoldDB" id="F8L512"/>
<dbReference type="Proteomes" id="UP000000496">
    <property type="component" value="Chromosome gsn.131"/>
</dbReference>
<feature type="transmembrane region" description="Helical" evidence="1">
    <location>
        <begin position="104"/>
        <end position="124"/>
    </location>
</feature>